<name>A0A917GI66_9FLAO</name>
<dbReference type="AlphaFoldDB" id="A0A917GI66"/>
<dbReference type="RefSeq" id="WP_229736632.1">
    <property type="nucleotide sequence ID" value="NZ_BMFQ01000002.1"/>
</dbReference>
<keyword evidence="3" id="KW-1185">Reference proteome</keyword>
<sequence length="269" mass="29264">MKKLNYLLCLLLLSSVSIFAQEEKPAATDSASDLEKKIQNPIASMISVPIQNNVNFGVGPYNRTQNTTNIQPVIPISINDKFNLISRTIIPLISQPVGEHDSEYGLGDISLSLFLTPKKATKLIYGGGVAVGIPTATSDYLGTDKWSAGPSVVLLVQPKGWTIGGILQNTWSFAGSENAADVNYFYSQIFAVKNLPKKWYINTAPIITANWEATSGNQWTVPLGAGFGKLVRVGKLPINAQAGYYYNVVRPDNGPESQLRIQVAFLFPN</sequence>
<gene>
    <name evidence="2" type="ORF">GCM10010976_18400</name>
</gene>
<organism evidence="2 3">
    <name type="scientific">Bizionia arctica</name>
    <dbReference type="NCBI Taxonomy" id="1495645"/>
    <lineage>
        <taxon>Bacteria</taxon>
        <taxon>Pseudomonadati</taxon>
        <taxon>Bacteroidota</taxon>
        <taxon>Flavobacteriia</taxon>
        <taxon>Flavobacteriales</taxon>
        <taxon>Flavobacteriaceae</taxon>
        <taxon>Bizionia</taxon>
    </lineage>
</organism>
<dbReference type="EMBL" id="BMFQ01000002">
    <property type="protein sequence ID" value="GGG47288.1"/>
    <property type="molecule type" value="Genomic_DNA"/>
</dbReference>
<comment type="caution">
    <text evidence="2">The sequence shown here is derived from an EMBL/GenBank/DDBJ whole genome shotgun (WGS) entry which is preliminary data.</text>
</comment>
<feature type="chain" id="PRO_5037019815" description="Neuromedin U" evidence="1">
    <location>
        <begin position="21"/>
        <end position="269"/>
    </location>
</feature>
<keyword evidence="1" id="KW-0732">Signal</keyword>
<evidence type="ECO:0000313" key="2">
    <source>
        <dbReference type="EMBL" id="GGG47288.1"/>
    </source>
</evidence>
<evidence type="ECO:0000256" key="1">
    <source>
        <dbReference type="SAM" id="SignalP"/>
    </source>
</evidence>
<accession>A0A917GI66</accession>
<evidence type="ECO:0008006" key="4">
    <source>
        <dbReference type="Google" id="ProtNLM"/>
    </source>
</evidence>
<evidence type="ECO:0000313" key="3">
    <source>
        <dbReference type="Proteomes" id="UP000625976"/>
    </source>
</evidence>
<protein>
    <recommendedName>
        <fullName evidence="4">Neuromedin U</fullName>
    </recommendedName>
</protein>
<reference evidence="2" key="1">
    <citation type="journal article" date="2014" name="Int. J. Syst. Evol. Microbiol.">
        <title>Complete genome sequence of Corynebacterium casei LMG S-19264T (=DSM 44701T), isolated from a smear-ripened cheese.</title>
        <authorList>
            <consortium name="US DOE Joint Genome Institute (JGI-PGF)"/>
            <person name="Walter F."/>
            <person name="Albersmeier A."/>
            <person name="Kalinowski J."/>
            <person name="Ruckert C."/>
        </authorList>
    </citation>
    <scope>NUCLEOTIDE SEQUENCE</scope>
    <source>
        <strain evidence="2">CGMCC 1.12751</strain>
    </source>
</reference>
<dbReference type="Proteomes" id="UP000625976">
    <property type="component" value="Unassembled WGS sequence"/>
</dbReference>
<feature type="signal peptide" evidence="1">
    <location>
        <begin position="1"/>
        <end position="20"/>
    </location>
</feature>
<proteinExistence type="predicted"/>
<reference evidence="2" key="2">
    <citation type="submission" date="2020-09" db="EMBL/GenBank/DDBJ databases">
        <authorList>
            <person name="Sun Q."/>
            <person name="Zhou Y."/>
        </authorList>
    </citation>
    <scope>NUCLEOTIDE SEQUENCE</scope>
    <source>
        <strain evidence="2">CGMCC 1.12751</strain>
    </source>
</reference>